<reference evidence="2 3" key="1">
    <citation type="submission" date="2024-05" db="EMBL/GenBank/DDBJ databases">
        <authorList>
            <person name="Wallberg A."/>
        </authorList>
    </citation>
    <scope>NUCLEOTIDE SEQUENCE [LARGE SCALE GENOMIC DNA]</scope>
</reference>
<name>A0AAV2Q3V4_MEGNR</name>
<keyword evidence="3" id="KW-1185">Reference proteome</keyword>
<gene>
    <name evidence="2" type="ORF">MNOR_LOCUS8241</name>
</gene>
<feature type="region of interest" description="Disordered" evidence="1">
    <location>
        <begin position="1"/>
        <end position="104"/>
    </location>
</feature>
<feature type="compositionally biased region" description="Polar residues" evidence="1">
    <location>
        <begin position="36"/>
        <end position="53"/>
    </location>
</feature>
<proteinExistence type="predicted"/>
<dbReference type="Proteomes" id="UP001497623">
    <property type="component" value="Unassembled WGS sequence"/>
</dbReference>
<evidence type="ECO:0000256" key="1">
    <source>
        <dbReference type="SAM" id="MobiDB-lite"/>
    </source>
</evidence>
<accession>A0AAV2Q3V4</accession>
<feature type="non-terminal residue" evidence="2">
    <location>
        <position position="1"/>
    </location>
</feature>
<comment type="caution">
    <text evidence="2">The sequence shown here is derived from an EMBL/GenBank/DDBJ whole genome shotgun (WGS) entry which is preliminary data.</text>
</comment>
<evidence type="ECO:0000313" key="2">
    <source>
        <dbReference type="EMBL" id="CAL4070314.1"/>
    </source>
</evidence>
<dbReference type="AlphaFoldDB" id="A0AAV2Q3V4"/>
<evidence type="ECO:0000313" key="3">
    <source>
        <dbReference type="Proteomes" id="UP001497623"/>
    </source>
</evidence>
<organism evidence="2 3">
    <name type="scientific">Meganyctiphanes norvegica</name>
    <name type="common">Northern krill</name>
    <name type="synonym">Thysanopoda norvegica</name>
    <dbReference type="NCBI Taxonomy" id="48144"/>
    <lineage>
        <taxon>Eukaryota</taxon>
        <taxon>Metazoa</taxon>
        <taxon>Ecdysozoa</taxon>
        <taxon>Arthropoda</taxon>
        <taxon>Crustacea</taxon>
        <taxon>Multicrustacea</taxon>
        <taxon>Malacostraca</taxon>
        <taxon>Eumalacostraca</taxon>
        <taxon>Eucarida</taxon>
        <taxon>Euphausiacea</taxon>
        <taxon>Euphausiidae</taxon>
        <taxon>Meganyctiphanes</taxon>
    </lineage>
</organism>
<protein>
    <submittedName>
        <fullName evidence="2">Uncharacterized protein</fullName>
    </submittedName>
</protein>
<sequence length="104" mass="11167">GVLLMETSAVTNASGSEELPFIPQGASPRNSKKQSFKATSKKGSSAINPTSPTGVAAATPPVSPMPPPRKAKDHQINANITSHHQNHPHHYNQNQLFHNSLRNK</sequence>
<dbReference type="EMBL" id="CAXKWB010003790">
    <property type="protein sequence ID" value="CAL4070314.1"/>
    <property type="molecule type" value="Genomic_DNA"/>
</dbReference>